<comment type="subcellular location">
    <subcellularLocation>
        <location evidence="1">Cell membrane</location>
        <topology evidence="1">Multi-pass membrane protein</topology>
    </subcellularLocation>
</comment>
<feature type="non-terminal residue" evidence="7">
    <location>
        <position position="370"/>
    </location>
</feature>
<keyword evidence="2 5" id="KW-0812">Transmembrane</keyword>
<gene>
    <name evidence="7" type="ORF">C7380_10491</name>
</gene>
<sequence>MKNKFIINTKKEFENLIWMSKNLNKKEKIIFTVLFFGAAIVIGINLYIPFIYKDLISNLENKMALNLILLFGILYTSSLILNYILDYISSILSYKIEKSYKEKLYKKIFLSKEKTIKKDGSSYYSEIISTDTQRASQSLNLQSINSLFSILISITAIIILSFIDIVSSFISIIYFIIYIYIFLRPSMEKNKGKIPGFEDYSNLMESSRKLISYVNDSLEGRLEIKSTLSQDYELEKFEENSQSIYLGFKRIWTKELSNFLFPFNFLDYIYYSMIFIWFYISYILNKSIGIDQIFFILTYIGIINSNITPFMNYLFKNRNFFSPSIIKIKDIFEFNDERKNEEEKIVENIEEIKLENVDFSYTDKKILNDI</sequence>
<dbReference type="Pfam" id="PF00664">
    <property type="entry name" value="ABC_membrane"/>
    <property type="match status" value="1"/>
</dbReference>
<evidence type="ECO:0000313" key="8">
    <source>
        <dbReference type="Proteomes" id="UP000245921"/>
    </source>
</evidence>
<dbReference type="Gene3D" id="1.20.1560.10">
    <property type="entry name" value="ABC transporter type 1, transmembrane domain"/>
    <property type="match status" value="1"/>
</dbReference>
<feature type="transmembrane region" description="Helical" evidence="5">
    <location>
        <begin position="292"/>
        <end position="315"/>
    </location>
</feature>
<evidence type="ECO:0000256" key="5">
    <source>
        <dbReference type="SAM" id="Phobius"/>
    </source>
</evidence>
<dbReference type="SUPFAM" id="SSF90123">
    <property type="entry name" value="ABC transporter transmembrane region"/>
    <property type="match status" value="1"/>
</dbReference>
<keyword evidence="8" id="KW-1185">Reference proteome</keyword>
<comment type="caution">
    <text evidence="7">The sequence shown here is derived from an EMBL/GenBank/DDBJ whole genome shotgun (WGS) entry which is preliminary data.</text>
</comment>
<keyword evidence="4 5" id="KW-0472">Membrane</keyword>
<organism evidence="7 8">
    <name type="scientific">Oceanotoga teriensis</name>
    <dbReference type="NCBI Taxonomy" id="515440"/>
    <lineage>
        <taxon>Bacteria</taxon>
        <taxon>Thermotogati</taxon>
        <taxon>Thermotogota</taxon>
        <taxon>Thermotogae</taxon>
        <taxon>Petrotogales</taxon>
        <taxon>Petrotogaceae</taxon>
        <taxon>Oceanotoga</taxon>
    </lineage>
</organism>
<dbReference type="GO" id="GO:0140359">
    <property type="term" value="F:ABC-type transporter activity"/>
    <property type="evidence" value="ECO:0007669"/>
    <property type="project" value="InterPro"/>
</dbReference>
<evidence type="ECO:0000259" key="6">
    <source>
        <dbReference type="PROSITE" id="PS50929"/>
    </source>
</evidence>
<dbReference type="PANTHER" id="PTHR24221:SF654">
    <property type="entry name" value="ATP-BINDING CASSETTE SUB-FAMILY B MEMBER 6"/>
    <property type="match status" value="1"/>
</dbReference>
<dbReference type="EMBL" id="QGGI01000004">
    <property type="protein sequence ID" value="PWJ95676.1"/>
    <property type="molecule type" value="Genomic_DNA"/>
</dbReference>
<proteinExistence type="predicted"/>
<protein>
    <submittedName>
        <fullName evidence="7">ABC transporter transmembrane protein</fullName>
    </submittedName>
</protein>
<dbReference type="GO" id="GO:0005524">
    <property type="term" value="F:ATP binding"/>
    <property type="evidence" value="ECO:0007669"/>
    <property type="project" value="InterPro"/>
</dbReference>
<dbReference type="InterPro" id="IPR039421">
    <property type="entry name" value="Type_1_exporter"/>
</dbReference>
<dbReference type="PANTHER" id="PTHR24221">
    <property type="entry name" value="ATP-BINDING CASSETTE SUB-FAMILY B"/>
    <property type="match status" value="1"/>
</dbReference>
<accession>A0AA45C7T9</accession>
<evidence type="ECO:0000256" key="2">
    <source>
        <dbReference type="ARBA" id="ARBA00022692"/>
    </source>
</evidence>
<dbReference type="PROSITE" id="PS50929">
    <property type="entry name" value="ABC_TM1F"/>
    <property type="match status" value="1"/>
</dbReference>
<feature type="transmembrane region" description="Helical" evidence="5">
    <location>
        <begin position="64"/>
        <end position="85"/>
    </location>
</feature>
<feature type="transmembrane region" description="Helical" evidence="5">
    <location>
        <begin position="139"/>
        <end position="159"/>
    </location>
</feature>
<dbReference type="InterPro" id="IPR036640">
    <property type="entry name" value="ABC1_TM_sf"/>
</dbReference>
<dbReference type="GO" id="GO:0034040">
    <property type="term" value="F:ATPase-coupled lipid transmembrane transporter activity"/>
    <property type="evidence" value="ECO:0007669"/>
    <property type="project" value="TreeGrafter"/>
</dbReference>
<feature type="transmembrane region" description="Helical" evidence="5">
    <location>
        <begin position="29"/>
        <end position="52"/>
    </location>
</feature>
<name>A0AA45C7T9_9BACT</name>
<evidence type="ECO:0000256" key="4">
    <source>
        <dbReference type="ARBA" id="ARBA00023136"/>
    </source>
</evidence>
<evidence type="ECO:0000313" key="7">
    <source>
        <dbReference type="EMBL" id="PWJ95676.1"/>
    </source>
</evidence>
<dbReference type="RefSeq" id="WP_158274774.1">
    <property type="nucleotide sequence ID" value="NZ_QGGI01000004.1"/>
</dbReference>
<dbReference type="AlphaFoldDB" id="A0AA45C7T9"/>
<evidence type="ECO:0000256" key="1">
    <source>
        <dbReference type="ARBA" id="ARBA00004651"/>
    </source>
</evidence>
<dbReference type="Proteomes" id="UP000245921">
    <property type="component" value="Unassembled WGS sequence"/>
</dbReference>
<feature type="transmembrane region" description="Helical" evidence="5">
    <location>
        <begin position="165"/>
        <end position="183"/>
    </location>
</feature>
<dbReference type="GO" id="GO:0005886">
    <property type="term" value="C:plasma membrane"/>
    <property type="evidence" value="ECO:0007669"/>
    <property type="project" value="UniProtKB-SubCell"/>
</dbReference>
<evidence type="ECO:0000256" key="3">
    <source>
        <dbReference type="ARBA" id="ARBA00022989"/>
    </source>
</evidence>
<keyword evidence="3 5" id="KW-1133">Transmembrane helix</keyword>
<feature type="transmembrane region" description="Helical" evidence="5">
    <location>
        <begin position="259"/>
        <end position="280"/>
    </location>
</feature>
<reference evidence="7 8" key="1">
    <citation type="submission" date="2018-05" db="EMBL/GenBank/DDBJ databases">
        <title>Genomic Encyclopedia of Type Strains, Phase IV (KMG-IV): sequencing the most valuable type-strain genomes for metagenomic binning, comparative biology and taxonomic classification.</title>
        <authorList>
            <person name="Goeker M."/>
        </authorList>
    </citation>
    <scope>NUCLEOTIDE SEQUENCE [LARGE SCALE GENOMIC DNA]</scope>
    <source>
        <strain evidence="7 8">DSM 24906</strain>
    </source>
</reference>
<feature type="domain" description="ABC transmembrane type-1" evidence="6">
    <location>
        <begin position="33"/>
        <end position="314"/>
    </location>
</feature>
<dbReference type="InterPro" id="IPR011527">
    <property type="entry name" value="ABC1_TM_dom"/>
</dbReference>